<comment type="similarity">
    <text evidence="1 4">Belongs to the PstS family.</text>
</comment>
<evidence type="ECO:0000256" key="1">
    <source>
        <dbReference type="ARBA" id="ARBA00008725"/>
    </source>
</evidence>
<keyword evidence="4" id="KW-0592">Phosphate transport</keyword>
<dbReference type="Gene3D" id="3.40.190.10">
    <property type="entry name" value="Periplasmic binding protein-like II"/>
    <property type="match status" value="2"/>
</dbReference>
<dbReference type="CDD" id="cd13653">
    <property type="entry name" value="PBP2_phosphate_like_1"/>
    <property type="match status" value="1"/>
</dbReference>
<reference evidence="6 7" key="1">
    <citation type="submission" date="2022-10" db="EMBL/GenBank/DDBJ databases">
        <title>High-quality genome sequences of two octocoral-associated bacteria, Endozoicomonas euniceicola EF212 and Endozoicomonas gorgoniicola PS125.</title>
        <authorList>
            <person name="Chiou Y.-J."/>
            <person name="Chen Y.-H."/>
        </authorList>
    </citation>
    <scope>NUCLEOTIDE SEQUENCE [LARGE SCALE GENOMIC DNA]</scope>
    <source>
        <strain evidence="6 7">PS125</strain>
    </source>
</reference>
<proteinExistence type="inferred from homology"/>
<dbReference type="EMBL" id="JAPFCC010000001">
    <property type="protein sequence ID" value="MCW7551318.1"/>
    <property type="molecule type" value="Genomic_DNA"/>
</dbReference>
<evidence type="ECO:0000313" key="6">
    <source>
        <dbReference type="EMBL" id="MCW7551318.1"/>
    </source>
</evidence>
<comment type="caution">
    <text evidence="6">The sequence shown here is derived from an EMBL/GenBank/DDBJ whole genome shotgun (WGS) entry which is preliminary data.</text>
</comment>
<dbReference type="InterPro" id="IPR011862">
    <property type="entry name" value="Phos-bd"/>
</dbReference>
<evidence type="ECO:0000313" key="7">
    <source>
        <dbReference type="Proteomes" id="UP001209854"/>
    </source>
</evidence>
<dbReference type="PANTHER" id="PTHR30570:SF1">
    <property type="entry name" value="PHOSPHATE-BINDING PROTEIN PSTS"/>
    <property type="match status" value="1"/>
</dbReference>
<keyword evidence="3" id="KW-0732">Signal</keyword>
<feature type="domain" description="PBP" evidence="5">
    <location>
        <begin position="25"/>
        <end position="266"/>
    </location>
</feature>
<accession>A0ABT3MPM1</accession>
<dbReference type="PROSITE" id="PS51257">
    <property type="entry name" value="PROKAR_LIPOPROTEIN"/>
    <property type="match status" value="1"/>
</dbReference>
<keyword evidence="7" id="KW-1185">Reference proteome</keyword>
<dbReference type="PANTHER" id="PTHR30570">
    <property type="entry name" value="PERIPLASMIC PHOSPHATE BINDING COMPONENT OF PHOSPHATE ABC TRANSPORTER"/>
    <property type="match status" value="1"/>
</dbReference>
<organism evidence="6 7">
    <name type="scientific">Endozoicomonas gorgoniicola</name>
    <dbReference type="NCBI Taxonomy" id="1234144"/>
    <lineage>
        <taxon>Bacteria</taxon>
        <taxon>Pseudomonadati</taxon>
        <taxon>Pseudomonadota</taxon>
        <taxon>Gammaproteobacteria</taxon>
        <taxon>Oceanospirillales</taxon>
        <taxon>Endozoicomonadaceae</taxon>
        <taxon>Endozoicomonas</taxon>
    </lineage>
</organism>
<dbReference type="SUPFAM" id="SSF53850">
    <property type="entry name" value="Periplasmic binding protein-like II"/>
    <property type="match status" value="1"/>
</dbReference>
<gene>
    <name evidence="6" type="ORF">NX722_01410</name>
</gene>
<evidence type="ECO:0000256" key="3">
    <source>
        <dbReference type="ARBA" id="ARBA00022729"/>
    </source>
</evidence>
<name>A0ABT3MPM1_9GAMM</name>
<evidence type="ECO:0000259" key="5">
    <source>
        <dbReference type="Pfam" id="PF12849"/>
    </source>
</evidence>
<dbReference type="InterPro" id="IPR050811">
    <property type="entry name" value="Phosphate_ABC_transporter"/>
</dbReference>
<evidence type="ECO:0000256" key="2">
    <source>
        <dbReference type="ARBA" id="ARBA00022448"/>
    </source>
</evidence>
<evidence type="ECO:0000256" key="4">
    <source>
        <dbReference type="RuleBase" id="RU367119"/>
    </source>
</evidence>
<keyword evidence="2 4" id="KW-0813">Transport</keyword>
<dbReference type="RefSeq" id="WP_262566380.1">
    <property type="nucleotide sequence ID" value="NZ_JAPFCC010000001.1"/>
</dbReference>
<dbReference type="InterPro" id="IPR024370">
    <property type="entry name" value="PBP_domain"/>
</dbReference>
<protein>
    <recommendedName>
        <fullName evidence="4">Phosphate-binding protein</fullName>
    </recommendedName>
</protein>
<dbReference type="Proteomes" id="UP001209854">
    <property type="component" value="Unassembled WGS sequence"/>
</dbReference>
<comment type="function">
    <text evidence="4">Involved in the system for phosphate transport across the cytoplasmic membrane.</text>
</comment>
<dbReference type="NCBIfam" id="TIGR02136">
    <property type="entry name" value="ptsS_2"/>
    <property type="match status" value="1"/>
</dbReference>
<keyword evidence="4" id="KW-0574">Periplasm</keyword>
<dbReference type="Pfam" id="PF12849">
    <property type="entry name" value="PBP_like_2"/>
    <property type="match status" value="1"/>
</dbReference>
<keyword evidence="4" id="KW-0964">Secreted</keyword>
<sequence length="280" mass="28893">MKKTILSTLGAIGIAATLVGCGGAETQSSQSISISGSTSVTELMEVLGETFQGSHPDVVVEVQGTGSSAGIRAANDGTSQIGMSSRSVADGELSEGVKKITLAHDGIAVVVNNSNTVTNMTTDQISAIYKGEITNWNEVGGSDSPIVVVTRDPASGTRGAFEDIMSLKMKTEDGKKISAISASAQVAAGNGAVKTTVAQNNYAIGYISLGSVDNSLKALSVNGVEATPANISSGDYGVARPFELMFKSDDQSEASHAYLDWMLTDEAQQIVKEKGYISVI</sequence>
<comment type="subcellular location">
    <subcellularLocation>
        <location evidence="4">Periplasm</location>
    </subcellularLocation>
    <subcellularLocation>
        <location evidence="4">Secreted</location>
    </subcellularLocation>
</comment>